<keyword evidence="2 6" id="KW-0812">Transmembrane</keyword>
<dbReference type="Gene3D" id="1.10.287.70">
    <property type="match status" value="1"/>
</dbReference>
<evidence type="ECO:0000256" key="4">
    <source>
        <dbReference type="ARBA" id="ARBA00023136"/>
    </source>
</evidence>
<feature type="region of interest" description="Disordered" evidence="5">
    <location>
        <begin position="520"/>
        <end position="567"/>
    </location>
</feature>
<evidence type="ECO:0000256" key="2">
    <source>
        <dbReference type="ARBA" id="ARBA00022692"/>
    </source>
</evidence>
<dbReference type="EnsemblProtists" id="PYU1_T008088">
    <property type="protein sequence ID" value="PYU1_T008088"/>
    <property type="gene ID" value="PYU1_G008072"/>
</dbReference>
<dbReference type="FunFam" id="1.10.287.70:FF:000236">
    <property type="entry name" value="Uncharacterized protein"/>
    <property type="match status" value="1"/>
</dbReference>
<dbReference type="Pfam" id="PF08016">
    <property type="entry name" value="PKD_channel"/>
    <property type="match status" value="1"/>
</dbReference>
<accession>K3WSZ4</accession>
<feature type="transmembrane region" description="Helical" evidence="6">
    <location>
        <begin position="300"/>
        <end position="319"/>
    </location>
</feature>
<dbReference type="Proteomes" id="UP000019132">
    <property type="component" value="Unassembled WGS sequence"/>
</dbReference>
<dbReference type="eggNOG" id="KOG3733">
    <property type="taxonomic scope" value="Eukaryota"/>
</dbReference>
<feature type="transmembrane region" description="Helical" evidence="6">
    <location>
        <begin position="345"/>
        <end position="365"/>
    </location>
</feature>
<evidence type="ECO:0000256" key="5">
    <source>
        <dbReference type="SAM" id="MobiDB-lite"/>
    </source>
</evidence>
<organism evidence="8 9">
    <name type="scientific">Globisporangium ultimum (strain ATCC 200006 / CBS 805.95 / DAOM BR144)</name>
    <name type="common">Pythium ultimum</name>
    <dbReference type="NCBI Taxonomy" id="431595"/>
    <lineage>
        <taxon>Eukaryota</taxon>
        <taxon>Sar</taxon>
        <taxon>Stramenopiles</taxon>
        <taxon>Oomycota</taxon>
        <taxon>Peronosporomycetes</taxon>
        <taxon>Pythiales</taxon>
        <taxon>Pythiaceae</taxon>
        <taxon>Globisporangium</taxon>
    </lineage>
</organism>
<dbReference type="EMBL" id="GL376619">
    <property type="status" value="NOT_ANNOTATED_CDS"/>
    <property type="molecule type" value="Genomic_DNA"/>
</dbReference>
<dbReference type="GO" id="GO:0016020">
    <property type="term" value="C:membrane"/>
    <property type="evidence" value="ECO:0007669"/>
    <property type="project" value="UniProtKB-SubCell"/>
</dbReference>
<reference evidence="8" key="3">
    <citation type="submission" date="2015-02" db="UniProtKB">
        <authorList>
            <consortium name="EnsemblProtists"/>
        </authorList>
    </citation>
    <scope>IDENTIFICATION</scope>
    <source>
        <strain evidence="8">DAOM BR144</strain>
    </source>
</reference>
<reference evidence="9" key="1">
    <citation type="journal article" date="2010" name="Genome Biol.">
        <title>Genome sequence of the necrotrophic plant pathogen Pythium ultimum reveals original pathogenicity mechanisms and effector repertoire.</title>
        <authorList>
            <person name="Levesque C.A."/>
            <person name="Brouwer H."/>
            <person name="Cano L."/>
            <person name="Hamilton J.P."/>
            <person name="Holt C."/>
            <person name="Huitema E."/>
            <person name="Raffaele S."/>
            <person name="Robideau G.P."/>
            <person name="Thines M."/>
            <person name="Win J."/>
            <person name="Zerillo M.M."/>
            <person name="Beakes G.W."/>
            <person name="Boore J.L."/>
            <person name="Busam D."/>
            <person name="Dumas B."/>
            <person name="Ferriera S."/>
            <person name="Fuerstenberg S.I."/>
            <person name="Gachon C.M."/>
            <person name="Gaulin E."/>
            <person name="Govers F."/>
            <person name="Grenville-Briggs L."/>
            <person name="Horner N."/>
            <person name="Hostetler J."/>
            <person name="Jiang R.H."/>
            <person name="Johnson J."/>
            <person name="Krajaejun T."/>
            <person name="Lin H."/>
            <person name="Meijer H.J."/>
            <person name="Moore B."/>
            <person name="Morris P."/>
            <person name="Phuntmart V."/>
            <person name="Puiu D."/>
            <person name="Shetty J."/>
            <person name="Stajich J.E."/>
            <person name="Tripathy S."/>
            <person name="Wawra S."/>
            <person name="van West P."/>
            <person name="Whitty B.R."/>
            <person name="Coutinho P.M."/>
            <person name="Henrissat B."/>
            <person name="Martin F."/>
            <person name="Thomas P.D."/>
            <person name="Tyler B.M."/>
            <person name="De Vries R.P."/>
            <person name="Kamoun S."/>
            <person name="Yandell M."/>
            <person name="Tisserat N."/>
            <person name="Buell C.R."/>
        </authorList>
    </citation>
    <scope>NUCLEOTIDE SEQUENCE</scope>
    <source>
        <strain evidence="9">DAOM:BR144</strain>
    </source>
</reference>
<evidence type="ECO:0000256" key="1">
    <source>
        <dbReference type="ARBA" id="ARBA00004141"/>
    </source>
</evidence>
<evidence type="ECO:0000256" key="3">
    <source>
        <dbReference type="ARBA" id="ARBA00022989"/>
    </source>
</evidence>
<reference evidence="9" key="2">
    <citation type="submission" date="2010-04" db="EMBL/GenBank/DDBJ databases">
        <authorList>
            <person name="Buell R."/>
            <person name="Hamilton J."/>
            <person name="Hostetler J."/>
        </authorList>
    </citation>
    <scope>NUCLEOTIDE SEQUENCE [LARGE SCALE GENOMIC DNA]</scope>
    <source>
        <strain evidence="9">DAOM:BR144</strain>
    </source>
</reference>
<dbReference type="HOGENOM" id="CLU_531559_0_0_1"/>
<dbReference type="STRING" id="431595.K3WSZ4"/>
<dbReference type="PANTHER" id="PTHR12127:SF7">
    <property type="entry name" value="SD02261P"/>
    <property type="match status" value="1"/>
</dbReference>
<keyword evidence="3 6" id="KW-1133">Transmembrane helix</keyword>
<name>K3WSZ4_GLOUD</name>
<evidence type="ECO:0000256" key="6">
    <source>
        <dbReference type="SAM" id="Phobius"/>
    </source>
</evidence>
<dbReference type="VEuPathDB" id="FungiDB:PYU1_G008072"/>
<dbReference type="InterPro" id="IPR013122">
    <property type="entry name" value="PKD1_2_channel"/>
</dbReference>
<comment type="subcellular location">
    <subcellularLocation>
        <location evidence="1">Membrane</location>
        <topology evidence="1">Multi-pass membrane protein</topology>
    </subcellularLocation>
</comment>
<dbReference type="GO" id="GO:0072345">
    <property type="term" value="F:NAADP-sensitive calcium-release channel activity"/>
    <property type="evidence" value="ECO:0007669"/>
    <property type="project" value="TreeGrafter"/>
</dbReference>
<keyword evidence="9" id="KW-1185">Reference proteome</keyword>
<dbReference type="InterPro" id="IPR039031">
    <property type="entry name" value="Mucolipin"/>
</dbReference>
<evidence type="ECO:0000259" key="7">
    <source>
        <dbReference type="Pfam" id="PF08016"/>
    </source>
</evidence>
<dbReference type="InParanoid" id="K3WSZ4"/>
<evidence type="ECO:0000313" key="9">
    <source>
        <dbReference type="Proteomes" id="UP000019132"/>
    </source>
</evidence>
<dbReference type="PANTHER" id="PTHR12127">
    <property type="entry name" value="MUCOLIPIN"/>
    <property type="match status" value="1"/>
</dbReference>
<feature type="transmembrane region" description="Helical" evidence="6">
    <location>
        <begin position="377"/>
        <end position="396"/>
    </location>
</feature>
<sequence length="567" mass="64176">MAMAPASSAPSSHVWLLSVRLALHVSVIVALTLRSAHIGNALHPFTRALANEWIHLLFYVDTTKKIPVWTAEAHGEPEYSEVPVTLPHFLLEIEEEIAANVDDEFFSGGFAARASSYPVGMLFTIDETKQHLHGAIANYFRLADVALDTYLLAGSGDPVAARIPFPELVVRYEKGMETVDERFMITGKNESEWPEPLQRNHTSAQTRAFFARLDAMQLQFTVGMKTQDTAVAEDSDDDNDIGDNKLLEWRVVFTYDLQSQGHLEVALDYGLRQATVDANGEKQPLDEDHLPKVFTDRNTLFDACLLALVYVYQCVEFAIKWLHSRTDNRKTRHVCIVLSDVAKDFWFWFILALNGATMACFIEAWRHPFRLSLHDELCLAFAACCALQWASLVRYLRVNTRFHILGLTLQRGLPRVAQFIAGVLPIFVGYVLFGTIMFGAKVPRFQSASATATTLFSVANGDEIHDTFNSVAYTPWIGQIYVYSYMILFSYVALMVCIGIIEDAFFSAVFPASWPSLDKQEREQAQRKQQRQQQQQETRGKRHDTNVREYSQYGEDEGEDALRSSRV</sequence>
<proteinExistence type="predicted"/>
<feature type="transmembrane region" description="Helical" evidence="6">
    <location>
        <begin position="416"/>
        <end position="440"/>
    </location>
</feature>
<feature type="domain" description="Polycystin cation channel PKD1/PKD2" evidence="7">
    <location>
        <begin position="381"/>
        <end position="505"/>
    </location>
</feature>
<protein>
    <recommendedName>
        <fullName evidence="7">Polycystin cation channel PKD1/PKD2 domain-containing protein</fullName>
    </recommendedName>
</protein>
<evidence type="ECO:0000313" key="8">
    <source>
        <dbReference type="EnsemblProtists" id="PYU1_T008088"/>
    </source>
</evidence>
<dbReference type="OMA" id="KDFWFWF"/>
<keyword evidence="4 6" id="KW-0472">Membrane</keyword>
<feature type="transmembrane region" description="Helical" evidence="6">
    <location>
        <begin position="480"/>
        <end position="501"/>
    </location>
</feature>
<dbReference type="AlphaFoldDB" id="K3WSZ4"/>